<dbReference type="EMBL" id="CP046173">
    <property type="protein sequence ID" value="QIS23152.1"/>
    <property type="molecule type" value="Genomic_DNA"/>
</dbReference>
<organism evidence="1 3">
    <name type="scientific">Nocardia terpenica</name>
    <dbReference type="NCBI Taxonomy" id="455432"/>
    <lineage>
        <taxon>Bacteria</taxon>
        <taxon>Bacillati</taxon>
        <taxon>Actinomycetota</taxon>
        <taxon>Actinomycetes</taxon>
        <taxon>Mycobacteriales</taxon>
        <taxon>Nocardiaceae</taxon>
        <taxon>Nocardia</taxon>
    </lineage>
</organism>
<dbReference type="InterPro" id="IPR019587">
    <property type="entry name" value="Polyketide_cyclase/dehydratase"/>
</dbReference>
<dbReference type="InterPro" id="IPR023393">
    <property type="entry name" value="START-like_dom_sf"/>
</dbReference>
<evidence type="ECO:0000313" key="4">
    <source>
        <dbReference type="Proteomes" id="UP000500953"/>
    </source>
</evidence>
<accession>A0A164K457</accession>
<dbReference type="STRING" id="455432.AWN90_41550"/>
<proteinExistence type="predicted"/>
<dbReference type="RefSeq" id="WP_067595016.1">
    <property type="nucleotide sequence ID" value="NZ_CP046173.1"/>
</dbReference>
<dbReference type="SUPFAM" id="SSF55961">
    <property type="entry name" value="Bet v1-like"/>
    <property type="match status" value="1"/>
</dbReference>
<reference evidence="2 4" key="2">
    <citation type="journal article" date="2019" name="ACS Chem. Biol.">
        <title>Identification and Mobilization of a Cryptic Antibiotic Biosynthesis Gene Locus from a Human-Pathogenic Nocardia Isolate.</title>
        <authorList>
            <person name="Herisse M."/>
            <person name="Ishida K."/>
            <person name="Porter J.L."/>
            <person name="Howden B."/>
            <person name="Hertweck C."/>
            <person name="Stinear T.P."/>
            <person name="Pidot S.J."/>
        </authorList>
    </citation>
    <scope>NUCLEOTIDE SEQUENCE [LARGE SCALE GENOMIC DNA]</scope>
    <source>
        <strain evidence="2 4">AUSMDU00012715</strain>
    </source>
</reference>
<dbReference type="Proteomes" id="UP000076512">
    <property type="component" value="Unassembled WGS sequence"/>
</dbReference>
<dbReference type="AlphaFoldDB" id="A0A164K457"/>
<dbReference type="Gene3D" id="3.30.530.20">
    <property type="match status" value="1"/>
</dbReference>
<keyword evidence="3" id="KW-1185">Reference proteome</keyword>
<protein>
    <submittedName>
        <fullName evidence="1">Polyketide cyclase</fullName>
    </submittedName>
    <submittedName>
        <fullName evidence="2">SRPBCC family protein</fullName>
    </submittedName>
</protein>
<dbReference type="Proteomes" id="UP000500953">
    <property type="component" value="Chromosome"/>
</dbReference>
<gene>
    <name evidence="1" type="ORF">AWN90_41550</name>
    <name evidence="2" type="ORF">F6W96_37270</name>
</gene>
<sequence>MPNTLEAAIQIAAPPDRVWAIVSDLRRMPEFSPTTIRMIPLGSPRAGTWTVNLNRDGAKPYYVYPTTSRIVRYEPDRAFAFRMTENGTVWSYTLEPADGGTRLVERRDVPIGVRKPVRMMIDRFLGGEEQFEANLMTGMQATLEKIKAAAES</sequence>
<dbReference type="Pfam" id="PF10604">
    <property type="entry name" value="Polyketide_cyc2"/>
    <property type="match status" value="1"/>
</dbReference>
<reference evidence="1 3" key="1">
    <citation type="submission" date="2016-04" db="EMBL/GenBank/DDBJ databases">
        <authorList>
            <person name="Evans L.H."/>
            <person name="Alamgir A."/>
            <person name="Owens N."/>
            <person name="Weber N.D."/>
            <person name="Virtaneva K."/>
            <person name="Barbian K."/>
            <person name="Babar A."/>
            <person name="Rosenke K."/>
        </authorList>
    </citation>
    <scope>NUCLEOTIDE SEQUENCE [LARGE SCALE GENOMIC DNA]</scope>
    <source>
        <strain evidence="1 3">IFM 0406</strain>
    </source>
</reference>
<dbReference type="CDD" id="cd07812">
    <property type="entry name" value="SRPBCC"/>
    <property type="match status" value="1"/>
</dbReference>
<dbReference type="EMBL" id="LWGR01000013">
    <property type="protein sequence ID" value="KZM71009.1"/>
    <property type="molecule type" value="Genomic_DNA"/>
</dbReference>
<name>A0A164K457_9NOCA</name>
<dbReference type="OrthoDB" id="4618973at2"/>
<evidence type="ECO:0000313" key="2">
    <source>
        <dbReference type="EMBL" id="QIS23152.1"/>
    </source>
</evidence>
<evidence type="ECO:0000313" key="3">
    <source>
        <dbReference type="Proteomes" id="UP000076512"/>
    </source>
</evidence>
<evidence type="ECO:0000313" key="1">
    <source>
        <dbReference type="EMBL" id="KZM71009.1"/>
    </source>
</evidence>